<dbReference type="Proteomes" id="UP000265515">
    <property type="component" value="Unassembled WGS sequence"/>
</dbReference>
<reference evidence="1 2" key="1">
    <citation type="journal article" date="2018" name="Cell">
        <title>The Chara Genome: Secondary Complexity and Implications for Plant Terrestrialization.</title>
        <authorList>
            <person name="Nishiyama T."/>
            <person name="Sakayama H."/>
            <person name="Vries J.D."/>
            <person name="Buschmann H."/>
            <person name="Saint-Marcoux D."/>
            <person name="Ullrich K.K."/>
            <person name="Haas F.B."/>
            <person name="Vanderstraeten L."/>
            <person name="Becker D."/>
            <person name="Lang D."/>
            <person name="Vosolsobe S."/>
            <person name="Rombauts S."/>
            <person name="Wilhelmsson P.K.I."/>
            <person name="Janitza P."/>
            <person name="Kern R."/>
            <person name="Heyl A."/>
            <person name="Rumpler F."/>
            <person name="Villalobos L.I.A.C."/>
            <person name="Clay J.M."/>
            <person name="Skokan R."/>
            <person name="Toyoda A."/>
            <person name="Suzuki Y."/>
            <person name="Kagoshima H."/>
            <person name="Schijlen E."/>
            <person name="Tajeshwar N."/>
            <person name="Catarino B."/>
            <person name="Hetherington A.J."/>
            <person name="Saltykova A."/>
            <person name="Bonnot C."/>
            <person name="Breuninger H."/>
            <person name="Symeonidi A."/>
            <person name="Radhakrishnan G.V."/>
            <person name="Van Nieuwerburgh F."/>
            <person name="Deforce D."/>
            <person name="Chang C."/>
            <person name="Karol K.G."/>
            <person name="Hedrich R."/>
            <person name="Ulvskov P."/>
            <person name="Glockner G."/>
            <person name="Delwiche C.F."/>
            <person name="Petrasek J."/>
            <person name="Van de Peer Y."/>
            <person name="Friml J."/>
            <person name="Beilby M."/>
            <person name="Dolan L."/>
            <person name="Kohara Y."/>
            <person name="Sugano S."/>
            <person name="Fujiyama A."/>
            <person name="Delaux P.-M."/>
            <person name="Quint M."/>
            <person name="TheiBen G."/>
            <person name="Hagemann M."/>
            <person name="Harholt J."/>
            <person name="Dunand C."/>
            <person name="Zachgo S."/>
            <person name="Langdale J."/>
            <person name="Maumus F."/>
            <person name="Straeten D.V.D."/>
            <person name="Gould S.B."/>
            <person name="Rensing S.A."/>
        </authorList>
    </citation>
    <scope>NUCLEOTIDE SEQUENCE [LARGE SCALE GENOMIC DNA]</scope>
    <source>
        <strain evidence="1 2">S276</strain>
    </source>
</reference>
<dbReference type="Gramene" id="GBG71384">
    <property type="protein sequence ID" value="GBG71384"/>
    <property type="gene ID" value="CBR_g8803"/>
</dbReference>
<keyword evidence="2" id="KW-1185">Reference proteome</keyword>
<dbReference type="Gene3D" id="1.25.10.10">
    <property type="entry name" value="Leucine-rich Repeat Variant"/>
    <property type="match status" value="2"/>
</dbReference>
<dbReference type="STRING" id="69332.A0A388KMU4"/>
<dbReference type="InterPro" id="IPR011989">
    <property type="entry name" value="ARM-like"/>
</dbReference>
<evidence type="ECO:0000313" key="2">
    <source>
        <dbReference type="Proteomes" id="UP000265515"/>
    </source>
</evidence>
<evidence type="ECO:0008006" key="3">
    <source>
        <dbReference type="Google" id="ProtNLM"/>
    </source>
</evidence>
<protein>
    <recommendedName>
        <fullName evidence="3">Armadillo repeat-containing domain-containing protein</fullName>
    </recommendedName>
</protein>
<dbReference type="EMBL" id="BFEA01000145">
    <property type="protein sequence ID" value="GBG71384.1"/>
    <property type="molecule type" value="Genomic_DNA"/>
</dbReference>
<dbReference type="OMA" id="LCSNKQV"/>
<name>A0A388KMU4_CHABU</name>
<dbReference type="SUPFAM" id="SSF48371">
    <property type="entry name" value="ARM repeat"/>
    <property type="match status" value="1"/>
</dbReference>
<accession>A0A388KMU4</accession>
<proteinExistence type="predicted"/>
<dbReference type="InterPro" id="IPR016024">
    <property type="entry name" value="ARM-type_fold"/>
</dbReference>
<organism evidence="1 2">
    <name type="scientific">Chara braunii</name>
    <name type="common">Braun's stonewort</name>
    <dbReference type="NCBI Taxonomy" id="69332"/>
    <lineage>
        <taxon>Eukaryota</taxon>
        <taxon>Viridiplantae</taxon>
        <taxon>Streptophyta</taxon>
        <taxon>Charophyceae</taxon>
        <taxon>Charales</taxon>
        <taxon>Characeae</taxon>
        <taxon>Chara</taxon>
    </lineage>
</organism>
<sequence length="289" mass="30159">MATRGGGHASDTAGERLIAVIRAAIKLLDAGNDVAVAKAAASIAAVASECGASTELLGEAIPKLSDLIVNAGGKGTHVRRNSCAALTAVMGTHESLLRQAISSSGCNRLILSLLDMANHDLDVPTKINAVCTIGQICQVPEGVGEVIRAGGIHEILSAISWAGHSGDERLEASIADVICALATEKRYHLDLAREGAIEKLAALLLRSSSREVEVRALMAFGMLLGKDHSDNQARLAGVHGIVSRLVKLTQSEDQDIKIIAQTLFRTLASNSTLRPGVEAELRAAAQVSK</sequence>
<evidence type="ECO:0000313" key="1">
    <source>
        <dbReference type="EMBL" id="GBG71384.1"/>
    </source>
</evidence>
<dbReference type="AlphaFoldDB" id="A0A388KMU4"/>
<comment type="caution">
    <text evidence="1">The sequence shown here is derived from an EMBL/GenBank/DDBJ whole genome shotgun (WGS) entry which is preliminary data.</text>
</comment>
<gene>
    <name evidence="1" type="ORF">CBR_g8803</name>
</gene>